<feature type="domain" description="Calcineurin-like phosphoesterase" evidence="5">
    <location>
        <begin position="1"/>
        <end position="197"/>
    </location>
</feature>
<dbReference type="Gene3D" id="3.60.21.40">
    <property type="entry name" value="GpdQ, catalytic alpha/beta sandwich domain"/>
    <property type="match status" value="1"/>
</dbReference>
<keyword evidence="3" id="KW-0408">Iron</keyword>
<evidence type="ECO:0000313" key="6">
    <source>
        <dbReference type="EMBL" id="PKU25033.1"/>
    </source>
</evidence>
<dbReference type="GO" id="GO:0004112">
    <property type="term" value="F:cyclic-nucleotide phosphodiesterase activity"/>
    <property type="evidence" value="ECO:0007669"/>
    <property type="project" value="InterPro"/>
</dbReference>
<dbReference type="InterPro" id="IPR050884">
    <property type="entry name" value="CNP_phosphodiesterase-III"/>
</dbReference>
<evidence type="ECO:0000256" key="4">
    <source>
        <dbReference type="ARBA" id="ARBA00025742"/>
    </source>
</evidence>
<dbReference type="PANTHER" id="PTHR42988">
    <property type="entry name" value="PHOSPHOHYDROLASE"/>
    <property type="match status" value="1"/>
</dbReference>
<proteinExistence type="inferred from homology"/>
<name>A0A2N3PX96_9PROT</name>
<keyword evidence="2" id="KW-0378">Hydrolase</keyword>
<organism evidence="6 7">
    <name type="scientific">Telmatospirillum siberiense</name>
    <dbReference type="NCBI Taxonomy" id="382514"/>
    <lineage>
        <taxon>Bacteria</taxon>
        <taxon>Pseudomonadati</taxon>
        <taxon>Pseudomonadota</taxon>
        <taxon>Alphaproteobacteria</taxon>
        <taxon>Rhodospirillales</taxon>
        <taxon>Rhodospirillaceae</taxon>
        <taxon>Telmatospirillum</taxon>
    </lineage>
</organism>
<dbReference type="InterPro" id="IPR026575">
    <property type="entry name" value="GpdQ/CpdA-like"/>
</dbReference>
<dbReference type="InterPro" id="IPR042281">
    <property type="entry name" value="GpdQ_beta-strand"/>
</dbReference>
<dbReference type="InterPro" id="IPR004843">
    <property type="entry name" value="Calcineurin-like_PHP"/>
</dbReference>
<dbReference type="Pfam" id="PF00149">
    <property type="entry name" value="Metallophos"/>
    <property type="match status" value="1"/>
</dbReference>
<evidence type="ECO:0000313" key="7">
    <source>
        <dbReference type="Proteomes" id="UP000233293"/>
    </source>
</evidence>
<accession>A0A2N3PX96</accession>
<dbReference type="RefSeq" id="WP_101250294.1">
    <property type="nucleotide sequence ID" value="NZ_PIUM01000007.1"/>
</dbReference>
<comment type="similarity">
    <text evidence="4">Belongs to the cyclic nucleotide phosphodiesterase class-III family.</text>
</comment>
<evidence type="ECO:0000256" key="3">
    <source>
        <dbReference type="ARBA" id="ARBA00023004"/>
    </source>
</evidence>
<evidence type="ECO:0000259" key="5">
    <source>
        <dbReference type="Pfam" id="PF00149"/>
    </source>
</evidence>
<dbReference type="AlphaFoldDB" id="A0A2N3PX96"/>
<gene>
    <name evidence="6" type="ORF">CWS72_08910</name>
</gene>
<comment type="caution">
    <text evidence="6">The sequence shown here is derived from an EMBL/GenBank/DDBJ whole genome shotgun (WGS) entry which is preliminary data.</text>
</comment>
<dbReference type="InterPro" id="IPR042283">
    <property type="entry name" value="GpdQ_catalytic"/>
</dbReference>
<dbReference type="GO" id="GO:0046872">
    <property type="term" value="F:metal ion binding"/>
    <property type="evidence" value="ECO:0007669"/>
    <property type="project" value="UniProtKB-KW"/>
</dbReference>
<dbReference type="OrthoDB" id="651281at2"/>
<evidence type="ECO:0000256" key="1">
    <source>
        <dbReference type="ARBA" id="ARBA00022723"/>
    </source>
</evidence>
<dbReference type="SUPFAM" id="SSF56300">
    <property type="entry name" value="Metallo-dependent phosphatases"/>
    <property type="match status" value="1"/>
</dbReference>
<reference evidence="7" key="1">
    <citation type="submission" date="2017-12" db="EMBL/GenBank/DDBJ databases">
        <title>Draft genome sequence of Telmatospirillum siberiense 26-4b1T, an acidotolerant peatland alphaproteobacterium potentially involved in sulfur cycling.</title>
        <authorList>
            <person name="Hausmann B."/>
            <person name="Pjevac P."/>
            <person name="Schreck K."/>
            <person name="Herbold C.W."/>
            <person name="Daims H."/>
            <person name="Wagner M."/>
            <person name="Pester M."/>
            <person name="Loy A."/>
        </authorList>
    </citation>
    <scope>NUCLEOTIDE SEQUENCE [LARGE SCALE GENOMIC DNA]</scope>
    <source>
        <strain evidence="7">26-4b1</strain>
    </source>
</reference>
<dbReference type="Proteomes" id="UP000233293">
    <property type="component" value="Unassembled WGS sequence"/>
</dbReference>
<sequence>MLIAQISDTHIKTPGRLAYGQVDTSTALTACLAHLARQDTQPDLVLFTGDLADFGTPDEYAHFKQLLAPLGLPVYLLPGNHDDREAMRAAWPDAPWARRPGRLHSVIENWPIRIICLDTLRPGSGGGHLDPEDLAWLDSTLAEKPGQPTIVAMHHPPFLCGVTHMDAISLDNAPDFAAVVARHPHIQRILCGHLHRPIHAQVGGRPVVSAPSPAHQVALDLAPDAPSRFIMEPPGYLLHLWVPRSGLVTHTMVIGDYGARHPFFKDGSLID</sequence>
<keyword evidence="1" id="KW-0479">Metal-binding</keyword>
<evidence type="ECO:0000256" key="2">
    <source>
        <dbReference type="ARBA" id="ARBA00022801"/>
    </source>
</evidence>
<dbReference type="CDD" id="cd07402">
    <property type="entry name" value="MPP_GpdQ"/>
    <property type="match status" value="1"/>
</dbReference>
<protein>
    <submittedName>
        <fullName evidence="6">Phosphodiesterase</fullName>
    </submittedName>
</protein>
<dbReference type="PANTHER" id="PTHR42988:SF2">
    <property type="entry name" value="CYCLIC NUCLEOTIDE PHOSPHODIESTERASE CBUA0032-RELATED"/>
    <property type="match status" value="1"/>
</dbReference>
<keyword evidence="7" id="KW-1185">Reference proteome</keyword>
<dbReference type="EMBL" id="PIUM01000007">
    <property type="protein sequence ID" value="PKU25033.1"/>
    <property type="molecule type" value="Genomic_DNA"/>
</dbReference>
<dbReference type="Gene3D" id="3.30.750.180">
    <property type="entry name" value="GpdQ, beta-strand dimerisation domain"/>
    <property type="match status" value="1"/>
</dbReference>
<dbReference type="InterPro" id="IPR029052">
    <property type="entry name" value="Metallo-depent_PP-like"/>
</dbReference>